<dbReference type="InterPro" id="IPR057756">
    <property type="entry name" value="PI3-kinase_type3/VPS34_cat"/>
</dbReference>
<evidence type="ECO:0000259" key="11">
    <source>
        <dbReference type="PROSITE" id="PS51547"/>
    </source>
</evidence>
<organism evidence="12 13">
    <name type="scientific">Elsinoe australis</name>
    <dbReference type="NCBI Taxonomy" id="40998"/>
    <lineage>
        <taxon>Eukaryota</taxon>
        <taxon>Fungi</taxon>
        <taxon>Dikarya</taxon>
        <taxon>Ascomycota</taxon>
        <taxon>Pezizomycotina</taxon>
        <taxon>Dothideomycetes</taxon>
        <taxon>Dothideomycetidae</taxon>
        <taxon>Myriangiales</taxon>
        <taxon>Elsinoaceae</taxon>
        <taxon>Elsinoe</taxon>
    </lineage>
</organism>
<proteinExistence type="inferred from homology"/>
<sequence length="904" mass="102408">MDTFTFASSSELKLPVSVKIPTFELYVTAQLFADSKPLTVHSQTPFKHFKTTRAWNEWLSLPLDYSILPSNAQLAITVWDLSPVGPDGARGHHIPFGGTTISLFDEDGALRKGRQKCKLWRHKIADGYSSTVTPYASPKARRGQEEPKVYLDDKHSRREAEMERLHSLLKKHEMGEIQENKWLDQMVFRQIEKMERANLKDSAKLQAVRPNSKTNGDETNGRSDEDEEGRQGLFYLHIEFPRFDHPVVFTDHEYPPPPISSARQRANQAGEVRLKPPPEVQSGPGIDTKNPAYGDAESGSLIRIYDPEVGFNDNPAEVKHRALVRGQRTGMLDKHLKPNPRVRDRLNVIMSYGPTKELSGEERDLVWKFRHHLTRDKRALTKLVKSVAWTDVNEVRQVSQLLPKWEEIDIDDALELLGPQFDNRDVRTYAVDRLRKADDEELLLYLLQLVQALKFEPDAKADDTATHADSSLAGFLVARSAHNFKLGNYLHWYLMVELDDKTDQDPQSKRYRKLYARVSYDFMQELEKSTEGQSRRKSLLRQGEFITVLSKLSEDARSSREDRQRKIEKLKKALGDPKNDMVKIEPPLPLPLDPSIQISGCFPDECNVFKSTLSPLMINYKTVSGERYPLIFKSGDNLRQDQLVVQIISLMDKLLLKENLNLQLSPYGILATGAVAGAVQFVSSAPLSAILSSSKYKASILEYLRKNNPAPPVGSATSTSNTSPSILGVRREAMETYVKSCAGYCVITYLLGVGDRHMDNLLLAPDGHFFHADFGYILGRDPKPLAPSMKLSHEMIDGMGGMSLEKNPESQFLSFKQYCFTAFTTLRRSSNLILNLFALMQDANIPDIRFWGDQAVKKVEERFCLGVSEDEAIAFFDNLISRSLEAWGPVVIDRLHGLVQGWRT</sequence>
<protein>
    <recommendedName>
        <fullName evidence="7">Phosphatidylinositol 3-kinase VPS34</fullName>
        <ecNumber evidence="7">2.7.1.137</ecNumber>
    </recommendedName>
</protein>
<dbReference type="PROSITE" id="PS50290">
    <property type="entry name" value="PI3_4_KINASE_3"/>
    <property type="match status" value="1"/>
</dbReference>
<dbReference type="InterPro" id="IPR001263">
    <property type="entry name" value="PI3K_accessory_dom"/>
</dbReference>
<dbReference type="Gene3D" id="2.60.40.150">
    <property type="entry name" value="C2 domain"/>
    <property type="match status" value="1"/>
</dbReference>
<dbReference type="InterPro" id="IPR008290">
    <property type="entry name" value="PI3K_Vps34"/>
</dbReference>
<keyword evidence="5 7" id="KW-0067">ATP-binding</keyword>
<dbReference type="SMART" id="SM00145">
    <property type="entry name" value="PI3Ka"/>
    <property type="match status" value="1"/>
</dbReference>
<feature type="domain" description="C2 PI3K-type" evidence="11">
    <location>
        <begin position="1"/>
        <end position="159"/>
    </location>
</feature>
<dbReference type="Gene3D" id="1.25.40.70">
    <property type="entry name" value="Phosphatidylinositol 3-kinase, accessory domain (PIK)"/>
    <property type="match status" value="1"/>
</dbReference>
<dbReference type="FunFam" id="3.30.1010.10:FF:000002">
    <property type="entry name" value="Phosphatidylinositol 3-kinase catalytic subunit type 3"/>
    <property type="match status" value="1"/>
</dbReference>
<dbReference type="InterPro" id="IPR000403">
    <property type="entry name" value="PI3/4_kinase_cat_dom"/>
</dbReference>
<dbReference type="InterPro" id="IPR002420">
    <property type="entry name" value="PI3K-type_C2_dom"/>
</dbReference>
<dbReference type="Pfam" id="PF00792">
    <property type="entry name" value="PI3K_C2"/>
    <property type="match status" value="1"/>
</dbReference>
<dbReference type="GO" id="GO:0005777">
    <property type="term" value="C:peroxisome"/>
    <property type="evidence" value="ECO:0007669"/>
    <property type="project" value="TreeGrafter"/>
</dbReference>
<evidence type="ECO:0000256" key="6">
    <source>
        <dbReference type="ARBA" id="ARBA00023985"/>
    </source>
</evidence>
<dbReference type="InterPro" id="IPR035892">
    <property type="entry name" value="C2_domain_sf"/>
</dbReference>
<dbReference type="InterPro" id="IPR018936">
    <property type="entry name" value="PI3/4_kinase_CS"/>
</dbReference>
<dbReference type="Gene3D" id="3.30.1010.10">
    <property type="entry name" value="Phosphatidylinositol 3-kinase Catalytic Subunit, Chain A, domain 4"/>
    <property type="match status" value="1"/>
</dbReference>
<dbReference type="PANTHER" id="PTHR10048">
    <property type="entry name" value="PHOSPHATIDYLINOSITOL KINASE"/>
    <property type="match status" value="1"/>
</dbReference>
<evidence type="ECO:0000313" key="12">
    <source>
        <dbReference type="EMBL" id="PSK51682.1"/>
    </source>
</evidence>
<feature type="region of interest" description="Disordered" evidence="8">
    <location>
        <begin position="274"/>
        <end position="293"/>
    </location>
</feature>
<dbReference type="GO" id="GO:0034272">
    <property type="term" value="C:phosphatidylinositol 3-kinase complex, class III, type II"/>
    <property type="evidence" value="ECO:0007669"/>
    <property type="project" value="TreeGrafter"/>
</dbReference>
<feature type="region of interest" description="Disordered" evidence="8">
    <location>
        <begin position="201"/>
        <end position="228"/>
    </location>
</feature>
<dbReference type="InterPro" id="IPR016024">
    <property type="entry name" value="ARM-type_fold"/>
</dbReference>
<evidence type="ECO:0000256" key="4">
    <source>
        <dbReference type="ARBA" id="ARBA00022777"/>
    </source>
</evidence>
<dbReference type="STRING" id="40998.A0A2P7ZTZ9"/>
<dbReference type="SMART" id="SM00142">
    <property type="entry name" value="PI3K_C2"/>
    <property type="match status" value="1"/>
</dbReference>
<evidence type="ECO:0000256" key="3">
    <source>
        <dbReference type="ARBA" id="ARBA00022741"/>
    </source>
</evidence>
<keyword evidence="3 7" id="KW-0547">Nucleotide-binding</keyword>
<dbReference type="PROSITE" id="PS00916">
    <property type="entry name" value="PI3_4_KINASE_2"/>
    <property type="match status" value="1"/>
</dbReference>
<dbReference type="GO" id="GO:0048015">
    <property type="term" value="P:phosphatidylinositol-mediated signaling"/>
    <property type="evidence" value="ECO:0007669"/>
    <property type="project" value="TreeGrafter"/>
</dbReference>
<accession>A0A2P7ZTZ9</accession>
<dbReference type="OrthoDB" id="67688at2759"/>
<dbReference type="PROSITE" id="PS51545">
    <property type="entry name" value="PIK_HELICAL"/>
    <property type="match status" value="1"/>
</dbReference>
<dbReference type="CDD" id="cd00870">
    <property type="entry name" value="PI3Ka_III"/>
    <property type="match status" value="1"/>
</dbReference>
<dbReference type="InterPro" id="IPR015433">
    <property type="entry name" value="PI3/4_kinase"/>
</dbReference>
<evidence type="ECO:0000256" key="7">
    <source>
        <dbReference type="PIRNR" id="PIRNR000587"/>
    </source>
</evidence>
<dbReference type="GO" id="GO:0000407">
    <property type="term" value="C:phagophore assembly site"/>
    <property type="evidence" value="ECO:0007669"/>
    <property type="project" value="TreeGrafter"/>
</dbReference>
<dbReference type="GO" id="GO:0016303">
    <property type="term" value="F:1-phosphatidylinositol-3-kinase activity"/>
    <property type="evidence" value="ECO:0007669"/>
    <property type="project" value="UniProtKB-UniRule"/>
</dbReference>
<dbReference type="EMBL" id="NHZQ01000121">
    <property type="protein sequence ID" value="PSK51682.1"/>
    <property type="molecule type" value="Genomic_DNA"/>
</dbReference>
<gene>
    <name evidence="12" type="ORF">B9Z65_2949</name>
</gene>
<dbReference type="GO" id="GO:0005524">
    <property type="term" value="F:ATP binding"/>
    <property type="evidence" value="ECO:0007669"/>
    <property type="project" value="UniProtKB-UniRule"/>
</dbReference>
<dbReference type="PROSITE" id="PS51547">
    <property type="entry name" value="C2_PI3K"/>
    <property type="match status" value="1"/>
</dbReference>
<dbReference type="Proteomes" id="UP000243723">
    <property type="component" value="Unassembled WGS sequence"/>
</dbReference>
<dbReference type="GO" id="GO:0005768">
    <property type="term" value="C:endosome"/>
    <property type="evidence" value="ECO:0007669"/>
    <property type="project" value="TreeGrafter"/>
</dbReference>
<keyword evidence="13" id="KW-1185">Reference proteome</keyword>
<reference evidence="12 13" key="1">
    <citation type="submission" date="2017-05" db="EMBL/GenBank/DDBJ databases">
        <title>Draft genome sequence of Elsinoe australis.</title>
        <authorList>
            <person name="Cheng Q."/>
        </authorList>
    </citation>
    <scope>NUCLEOTIDE SEQUENCE [LARGE SCALE GENOMIC DNA]</scope>
    <source>
        <strain evidence="12 13">NL1</strain>
    </source>
</reference>
<evidence type="ECO:0000256" key="2">
    <source>
        <dbReference type="ARBA" id="ARBA00022679"/>
    </source>
</evidence>
<dbReference type="InterPro" id="IPR042236">
    <property type="entry name" value="PI3K_accessory_sf"/>
</dbReference>
<dbReference type="Pfam" id="PF00454">
    <property type="entry name" value="PI3_PI4_kinase"/>
    <property type="match status" value="1"/>
</dbReference>
<dbReference type="FunFam" id="1.10.1070.11:FF:000002">
    <property type="entry name" value="Phosphatidylinositol 3-kinase catalytic subunit type 3"/>
    <property type="match status" value="1"/>
</dbReference>
<dbReference type="Pfam" id="PF00613">
    <property type="entry name" value="PI3Ka"/>
    <property type="match status" value="1"/>
</dbReference>
<dbReference type="InterPro" id="IPR036940">
    <property type="entry name" value="PI3/4_kinase_cat_sf"/>
</dbReference>
<keyword evidence="2 7" id="KW-0808">Transferase</keyword>
<dbReference type="Gene3D" id="1.10.1070.11">
    <property type="entry name" value="Phosphatidylinositol 3-/4-kinase, catalytic domain"/>
    <property type="match status" value="1"/>
</dbReference>
<dbReference type="CDD" id="cd00896">
    <property type="entry name" value="PI3Kc_III"/>
    <property type="match status" value="1"/>
</dbReference>
<dbReference type="PANTHER" id="PTHR10048:SF7">
    <property type="entry name" value="PHOSPHATIDYLINOSITOL 3-KINASE CATALYTIC SUBUNIT TYPE 3"/>
    <property type="match status" value="1"/>
</dbReference>
<comment type="catalytic activity">
    <reaction evidence="6">
        <text>a 1,2-diacyl-sn-glycero-3-phospho-(1D-myo-inositol) + ATP = a 1,2-diacyl-sn-glycero-3-phospho-(1D-myo-inositol-3-phosphate) + ADP + H(+)</text>
        <dbReference type="Rhea" id="RHEA:12709"/>
        <dbReference type="ChEBI" id="CHEBI:15378"/>
        <dbReference type="ChEBI" id="CHEBI:30616"/>
        <dbReference type="ChEBI" id="CHEBI:57880"/>
        <dbReference type="ChEBI" id="CHEBI:58088"/>
        <dbReference type="ChEBI" id="CHEBI:456216"/>
        <dbReference type="EC" id="2.7.1.137"/>
    </reaction>
    <physiologicalReaction direction="left-to-right" evidence="6">
        <dbReference type="Rhea" id="RHEA:12710"/>
    </physiologicalReaction>
</comment>
<dbReference type="SUPFAM" id="SSF48371">
    <property type="entry name" value="ARM repeat"/>
    <property type="match status" value="1"/>
</dbReference>
<evidence type="ECO:0000259" key="10">
    <source>
        <dbReference type="PROSITE" id="PS51545"/>
    </source>
</evidence>
<comment type="similarity">
    <text evidence="1">Belongs to the PI3/PI4-kinase family. Type III PI4K subfamily.</text>
</comment>
<keyword evidence="4 7" id="KW-0418">Kinase</keyword>
<evidence type="ECO:0000256" key="5">
    <source>
        <dbReference type="ARBA" id="ARBA00022840"/>
    </source>
</evidence>
<dbReference type="SMART" id="SM00146">
    <property type="entry name" value="PI3Kc"/>
    <property type="match status" value="1"/>
</dbReference>
<comment type="caution">
    <text evidence="12">The sequence shown here is derived from an EMBL/GenBank/DDBJ whole genome shotgun (WGS) entry which is preliminary data.</text>
</comment>
<dbReference type="GO" id="GO:0000045">
    <property type="term" value="P:autophagosome assembly"/>
    <property type="evidence" value="ECO:0007669"/>
    <property type="project" value="TreeGrafter"/>
</dbReference>
<dbReference type="SUPFAM" id="SSF49562">
    <property type="entry name" value="C2 domain (Calcium/lipid-binding domain, CaLB)"/>
    <property type="match status" value="1"/>
</dbReference>
<feature type="domain" description="PIK helical" evidence="10">
    <location>
        <begin position="332"/>
        <end position="517"/>
    </location>
</feature>
<dbReference type="PIRSF" id="PIRSF000587">
    <property type="entry name" value="PI3K_Vps34"/>
    <property type="match status" value="1"/>
</dbReference>
<feature type="domain" description="PI3K/PI4K catalytic" evidence="9">
    <location>
        <begin position="602"/>
        <end position="888"/>
    </location>
</feature>
<dbReference type="AlphaFoldDB" id="A0A2P7ZTZ9"/>
<name>A0A2P7ZTZ9_9PEZI</name>
<evidence type="ECO:0000256" key="1">
    <source>
        <dbReference type="ARBA" id="ARBA00006209"/>
    </source>
</evidence>
<dbReference type="CDD" id="cd08397">
    <property type="entry name" value="C2_PI3K_class_III"/>
    <property type="match status" value="1"/>
</dbReference>
<dbReference type="SUPFAM" id="SSF56112">
    <property type="entry name" value="Protein kinase-like (PK-like)"/>
    <property type="match status" value="1"/>
</dbReference>
<evidence type="ECO:0000256" key="8">
    <source>
        <dbReference type="SAM" id="MobiDB-lite"/>
    </source>
</evidence>
<dbReference type="GO" id="GO:0006897">
    <property type="term" value="P:endocytosis"/>
    <property type="evidence" value="ECO:0007669"/>
    <property type="project" value="TreeGrafter"/>
</dbReference>
<dbReference type="EC" id="2.7.1.137" evidence="7"/>
<dbReference type="GO" id="GO:0034271">
    <property type="term" value="C:phosphatidylinositol 3-kinase complex, class III, type I"/>
    <property type="evidence" value="ECO:0007669"/>
    <property type="project" value="TreeGrafter"/>
</dbReference>
<dbReference type="FunFam" id="1.25.40.70:FF:000009">
    <property type="entry name" value="Phosphatidylinositol 3-kinase VPS34"/>
    <property type="match status" value="1"/>
</dbReference>
<dbReference type="InterPro" id="IPR011009">
    <property type="entry name" value="Kinase-like_dom_sf"/>
</dbReference>
<evidence type="ECO:0000259" key="9">
    <source>
        <dbReference type="PROSITE" id="PS50290"/>
    </source>
</evidence>
<evidence type="ECO:0000313" key="13">
    <source>
        <dbReference type="Proteomes" id="UP000243723"/>
    </source>
</evidence>